<dbReference type="PANTHER" id="PTHR30085:SF6">
    <property type="entry name" value="ABC TRANSPORTER GLUTAMINE-BINDING PROTEIN GLNH"/>
    <property type="match status" value="1"/>
</dbReference>
<keyword evidence="2" id="KW-0813">Transport</keyword>
<feature type="signal peptide" evidence="4">
    <location>
        <begin position="1"/>
        <end position="26"/>
    </location>
</feature>
<evidence type="ECO:0000256" key="1">
    <source>
        <dbReference type="ARBA" id="ARBA00010333"/>
    </source>
</evidence>
<accession>A0A085VDL4</accession>
<dbReference type="Pfam" id="PF00497">
    <property type="entry name" value="SBP_bac_3"/>
    <property type="match status" value="1"/>
</dbReference>
<dbReference type="EMBL" id="JPQU01000056">
    <property type="protein sequence ID" value="KFE53527.1"/>
    <property type="molecule type" value="Genomic_DNA"/>
</dbReference>
<evidence type="ECO:0000313" key="6">
    <source>
        <dbReference type="EMBL" id="KFE53527.1"/>
    </source>
</evidence>
<feature type="domain" description="Solute-binding protein family 3/N-terminal" evidence="5">
    <location>
        <begin position="37"/>
        <end position="287"/>
    </location>
</feature>
<dbReference type="Gene3D" id="3.40.190.10">
    <property type="entry name" value="Periplasmic binding protein-like II"/>
    <property type="match status" value="2"/>
</dbReference>
<comment type="caution">
    <text evidence="6">The sequence shown here is derived from an EMBL/GenBank/DDBJ whole genome shotgun (WGS) entry which is preliminary data.</text>
</comment>
<dbReference type="RefSeq" id="WP_032630371.1">
    <property type="nucleotide sequence ID" value="NZ_JPQU01000056.1"/>
</dbReference>
<keyword evidence="7" id="KW-1185">Reference proteome</keyword>
<evidence type="ECO:0000256" key="4">
    <source>
        <dbReference type="SAM" id="SignalP"/>
    </source>
</evidence>
<dbReference type="PANTHER" id="PTHR30085">
    <property type="entry name" value="AMINO ACID ABC TRANSPORTER PERMEASE"/>
    <property type="match status" value="1"/>
</dbReference>
<sequence>MKKRLRNSVTVTFLCLAGMMPLQANADVLSRIRGSSAINLGYLPNASPFTSNVDGKAGGYAIELCAMIVDSIKSQTQMTNLTVHYVEVAQGNGLDEVRQGKIDLLCTPAVETLAARKSVSFSIPVFTAGLTAIVRKDAPNDLIRVLNGEVARTGPTWRATVNQGLSHHTYVVIEGGVTEQWIDERIKTLGVIADVIKVKSIPEGVDLIATGKGSAFFADRRLLLSYAEKSDRANDLQVLDMLYDFAPVAMPLAREDEDFRLMVDSSLSRLYKSGDLLKLYSKHFGDMNEVNAMLFKLYALP</sequence>
<dbReference type="GO" id="GO:0030288">
    <property type="term" value="C:outer membrane-bounded periplasmic space"/>
    <property type="evidence" value="ECO:0007669"/>
    <property type="project" value="TreeGrafter"/>
</dbReference>
<dbReference type="GO" id="GO:0006865">
    <property type="term" value="P:amino acid transport"/>
    <property type="evidence" value="ECO:0007669"/>
    <property type="project" value="TreeGrafter"/>
</dbReference>
<evidence type="ECO:0000256" key="2">
    <source>
        <dbReference type="ARBA" id="ARBA00022448"/>
    </source>
</evidence>
<reference evidence="6 7" key="1">
    <citation type="submission" date="2014-07" db="EMBL/GenBank/DDBJ databases">
        <title>Draft Genome Sequences of Environmental Pseudomonas syringae strains.</title>
        <authorList>
            <person name="Baltrus D.A."/>
            <person name="Berge O."/>
            <person name="Morris C."/>
        </authorList>
    </citation>
    <scope>NUCLEOTIDE SEQUENCE [LARGE SCALE GENOMIC DNA]</scope>
    <source>
        <strain evidence="6 7">GAW0119</strain>
    </source>
</reference>
<gene>
    <name evidence="6" type="ORF">IV01_19430</name>
</gene>
<dbReference type="CDD" id="cd13688">
    <property type="entry name" value="PBP2_GltI_DEBP"/>
    <property type="match status" value="1"/>
</dbReference>
<dbReference type="SUPFAM" id="SSF53850">
    <property type="entry name" value="Periplasmic binding protein-like II"/>
    <property type="match status" value="1"/>
</dbReference>
<dbReference type="PATRIC" id="fig|317.175.peg.4051"/>
<dbReference type="GO" id="GO:0005576">
    <property type="term" value="C:extracellular region"/>
    <property type="evidence" value="ECO:0007669"/>
    <property type="project" value="TreeGrafter"/>
</dbReference>
<dbReference type="InterPro" id="IPR051455">
    <property type="entry name" value="Bact_solute-bind_prot3"/>
</dbReference>
<keyword evidence="3 4" id="KW-0732">Signal</keyword>
<dbReference type="OrthoDB" id="9149558at2"/>
<comment type="similarity">
    <text evidence="1">Belongs to the bacterial solute-binding protein 3 family.</text>
</comment>
<proteinExistence type="inferred from homology"/>
<dbReference type="SMART" id="SM00062">
    <property type="entry name" value="PBPb"/>
    <property type="match status" value="1"/>
</dbReference>
<protein>
    <recommendedName>
        <fullName evidence="5">Solute-binding protein family 3/N-terminal domain-containing protein</fullName>
    </recommendedName>
</protein>
<organism evidence="6 7">
    <name type="scientific">Pseudomonas syringae</name>
    <dbReference type="NCBI Taxonomy" id="317"/>
    <lineage>
        <taxon>Bacteria</taxon>
        <taxon>Pseudomonadati</taxon>
        <taxon>Pseudomonadota</taxon>
        <taxon>Gammaproteobacteria</taxon>
        <taxon>Pseudomonadales</taxon>
        <taxon>Pseudomonadaceae</taxon>
        <taxon>Pseudomonas</taxon>
    </lineage>
</organism>
<dbReference type="InterPro" id="IPR001638">
    <property type="entry name" value="Solute-binding_3/MltF_N"/>
</dbReference>
<evidence type="ECO:0000259" key="5">
    <source>
        <dbReference type="SMART" id="SM00062"/>
    </source>
</evidence>
<dbReference type="Proteomes" id="UP000028631">
    <property type="component" value="Unassembled WGS sequence"/>
</dbReference>
<evidence type="ECO:0000313" key="7">
    <source>
        <dbReference type="Proteomes" id="UP000028631"/>
    </source>
</evidence>
<dbReference type="AlphaFoldDB" id="A0A085VDL4"/>
<evidence type="ECO:0000256" key="3">
    <source>
        <dbReference type="ARBA" id="ARBA00022729"/>
    </source>
</evidence>
<name>A0A085VDL4_PSESX</name>
<feature type="chain" id="PRO_5001798667" description="Solute-binding protein family 3/N-terminal domain-containing protein" evidence="4">
    <location>
        <begin position="27"/>
        <end position="301"/>
    </location>
</feature>